<proteinExistence type="inferred from homology"/>
<evidence type="ECO:0000313" key="10">
    <source>
        <dbReference type="Proteomes" id="UP001596391"/>
    </source>
</evidence>
<comment type="subcellular location">
    <subcellularLocation>
        <location evidence="1">Cell outer membrane</location>
    </subcellularLocation>
</comment>
<keyword evidence="10" id="KW-1185">Reference proteome</keyword>
<dbReference type="PANTHER" id="PTHR30026:SF20">
    <property type="entry name" value="OUTER MEMBRANE PROTEIN TOLC"/>
    <property type="match status" value="1"/>
</dbReference>
<gene>
    <name evidence="9" type="ORF">ACFQBQ_00240</name>
</gene>
<keyword evidence="7" id="KW-0998">Cell outer membrane</keyword>
<dbReference type="EMBL" id="JBHSWI010000001">
    <property type="protein sequence ID" value="MFC6644047.1"/>
    <property type="molecule type" value="Genomic_DNA"/>
</dbReference>
<evidence type="ECO:0000256" key="4">
    <source>
        <dbReference type="ARBA" id="ARBA00022452"/>
    </source>
</evidence>
<protein>
    <submittedName>
        <fullName evidence="9">TolC family protein</fullName>
    </submittedName>
</protein>
<dbReference type="SUPFAM" id="SSF56954">
    <property type="entry name" value="Outer membrane efflux proteins (OEP)"/>
    <property type="match status" value="1"/>
</dbReference>
<keyword evidence="6" id="KW-0472">Membrane</keyword>
<dbReference type="RefSeq" id="WP_263370569.1">
    <property type="nucleotide sequence ID" value="NZ_JAGSYD010000002.1"/>
</dbReference>
<reference evidence="10" key="1">
    <citation type="journal article" date="2019" name="Int. J. Syst. Evol. Microbiol.">
        <title>The Global Catalogue of Microorganisms (GCM) 10K type strain sequencing project: providing services to taxonomists for standard genome sequencing and annotation.</title>
        <authorList>
            <consortium name="The Broad Institute Genomics Platform"/>
            <consortium name="The Broad Institute Genome Sequencing Center for Infectious Disease"/>
            <person name="Wu L."/>
            <person name="Ma J."/>
        </authorList>
    </citation>
    <scope>NUCLEOTIDE SEQUENCE [LARGE SCALE GENOMIC DNA]</scope>
    <source>
        <strain evidence="10">CGMCC 1.16026</strain>
    </source>
</reference>
<evidence type="ECO:0000256" key="2">
    <source>
        <dbReference type="ARBA" id="ARBA00007613"/>
    </source>
</evidence>
<feature type="signal peptide" evidence="8">
    <location>
        <begin position="1"/>
        <end position="19"/>
    </location>
</feature>
<dbReference type="InterPro" id="IPR051906">
    <property type="entry name" value="TolC-like"/>
</dbReference>
<dbReference type="PANTHER" id="PTHR30026">
    <property type="entry name" value="OUTER MEMBRANE PROTEIN TOLC"/>
    <property type="match status" value="1"/>
</dbReference>
<dbReference type="Proteomes" id="UP001596391">
    <property type="component" value="Unassembled WGS sequence"/>
</dbReference>
<feature type="chain" id="PRO_5046086153" evidence="8">
    <location>
        <begin position="20"/>
        <end position="519"/>
    </location>
</feature>
<keyword evidence="8" id="KW-0732">Signal</keyword>
<keyword evidence="5" id="KW-0812">Transmembrane</keyword>
<sequence length="519" mass="56514">MIYSTSKFFLAGAVCVATAAPAMLRAQQTADPLPAAPSSVLQQQVVKEKELSKNAGSGAKFTPAATVKTPQGEMRDTATADPRPLSLDDAISYALVGNHRVKYDLANLHEVQGLQSTVLSAIIPNLTLQASSSAQQINLAAMGFKPALLGEVGSLLNVDLSNFSTIVRINVTQAQIGASQQLFNLPDLELYRAAKSERQVVDFNYLNSRGNVVTAVGTAYLQVIADRANLENAKTQEVASKRTFDDAFARRNAGVGTNLDALRAQVDYQQRQQTTVAQAAQVEKDIIQLNRIMGVPAEQQWEFTDAAPFAEFVDLTMADAMSTALLHRKDFLSLEAQIDVQQREYKAVKYQRLPTLAFKGFYGVIGETTGLYHGVFNAQGSLQVPVFREAAQRGEQQQISAALMGLRDREASLRTDMEAQIRMAMLDEQAANELVKVTRSKVELSNQELADERDRFAAGVDDNLPVIDAQASVTSAQAELVQALYKYNVAKLNLAQATGVVESRYRTYLGTELATTAKP</sequence>
<evidence type="ECO:0000256" key="7">
    <source>
        <dbReference type="ARBA" id="ARBA00023237"/>
    </source>
</evidence>
<dbReference type="InterPro" id="IPR003423">
    <property type="entry name" value="OMP_efflux"/>
</dbReference>
<evidence type="ECO:0000256" key="5">
    <source>
        <dbReference type="ARBA" id="ARBA00022692"/>
    </source>
</evidence>
<dbReference type="Pfam" id="PF02321">
    <property type="entry name" value="OEP"/>
    <property type="match status" value="2"/>
</dbReference>
<evidence type="ECO:0000313" key="9">
    <source>
        <dbReference type="EMBL" id="MFC6644047.1"/>
    </source>
</evidence>
<organism evidence="9 10">
    <name type="scientific">Granulicella cerasi</name>
    <dbReference type="NCBI Taxonomy" id="741063"/>
    <lineage>
        <taxon>Bacteria</taxon>
        <taxon>Pseudomonadati</taxon>
        <taxon>Acidobacteriota</taxon>
        <taxon>Terriglobia</taxon>
        <taxon>Terriglobales</taxon>
        <taxon>Acidobacteriaceae</taxon>
        <taxon>Granulicella</taxon>
    </lineage>
</organism>
<evidence type="ECO:0000256" key="1">
    <source>
        <dbReference type="ARBA" id="ARBA00004442"/>
    </source>
</evidence>
<dbReference type="Gene3D" id="1.20.1600.10">
    <property type="entry name" value="Outer membrane efflux proteins (OEP)"/>
    <property type="match status" value="1"/>
</dbReference>
<evidence type="ECO:0000256" key="6">
    <source>
        <dbReference type="ARBA" id="ARBA00023136"/>
    </source>
</evidence>
<evidence type="ECO:0000256" key="8">
    <source>
        <dbReference type="SAM" id="SignalP"/>
    </source>
</evidence>
<evidence type="ECO:0000256" key="3">
    <source>
        <dbReference type="ARBA" id="ARBA00022448"/>
    </source>
</evidence>
<keyword evidence="4" id="KW-1134">Transmembrane beta strand</keyword>
<accession>A0ABW1Z6F9</accession>
<comment type="similarity">
    <text evidence="2">Belongs to the outer membrane factor (OMF) (TC 1.B.17) family.</text>
</comment>
<comment type="caution">
    <text evidence="9">The sequence shown here is derived from an EMBL/GenBank/DDBJ whole genome shotgun (WGS) entry which is preliminary data.</text>
</comment>
<name>A0ABW1Z6F9_9BACT</name>
<keyword evidence="3" id="KW-0813">Transport</keyword>